<dbReference type="SUPFAM" id="SSF57850">
    <property type="entry name" value="RING/U-box"/>
    <property type="match status" value="3"/>
</dbReference>
<protein>
    <submittedName>
        <fullName evidence="7">Uncharacterized protein isoform X1</fullName>
    </submittedName>
</protein>
<dbReference type="InterPro" id="IPR017907">
    <property type="entry name" value="Znf_RING_CS"/>
</dbReference>
<dbReference type="AGR" id="ZFIN:ZDB-GENE-060825-103"/>
<evidence type="ECO:0000313" key="8">
    <source>
        <dbReference type="ZFIN" id="ZDB-GENE-060825-103"/>
    </source>
</evidence>
<evidence type="ECO:0000313" key="7">
    <source>
        <dbReference type="RefSeq" id="XP_068078508.1"/>
    </source>
</evidence>
<feature type="domain" description="RING-type" evidence="5">
    <location>
        <begin position="235"/>
        <end position="275"/>
    </location>
</feature>
<reference evidence="7" key="1">
    <citation type="submission" date="2025-08" db="UniProtKB">
        <authorList>
            <consortium name="RefSeq"/>
        </authorList>
    </citation>
    <scope>IDENTIFICATION</scope>
    <source>
        <strain evidence="7">Tuebingen</strain>
        <tissue evidence="7">Fibroblasts and whole tissue</tissue>
    </source>
</reference>
<dbReference type="GO" id="GO:0008270">
    <property type="term" value="F:zinc ion binding"/>
    <property type="evidence" value="ECO:0007669"/>
    <property type="project" value="UniProtKB-KW"/>
</dbReference>
<dbReference type="Gene3D" id="3.30.40.10">
    <property type="entry name" value="Zinc/RING finger domain, C3HC4 (zinc finger)"/>
    <property type="match status" value="3"/>
</dbReference>
<keyword evidence="6" id="KW-1185">Reference proteome</keyword>
<gene>
    <name evidence="7 8" type="ORF">zgc:153151</name>
</gene>
<dbReference type="PANTHER" id="PTHR25465:SF32">
    <property type="entry name" value="BLOODTHIRSTY-RELATED GENE FAMILY, MEMBER 16 ISOFORM X1-RELATED"/>
    <property type="match status" value="1"/>
</dbReference>
<keyword evidence="3" id="KW-0862">Zinc</keyword>
<dbReference type="Pfam" id="PF13920">
    <property type="entry name" value="zf-C3HC4_3"/>
    <property type="match status" value="1"/>
</dbReference>
<dbReference type="InterPro" id="IPR051051">
    <property type="entry name" value="E3_ubiq-ligase_TRIM/RNF"/>
</dbReference>
<proteinExistence type="predicted"/>
<dbReference type="ZFIN" id="ZDB-GENE-060825-103">
    <property type="gene designation" value="zgc:153151"/>
</dbReference>
<evidence type="ECO:0000259" key="5">
    <source>
        <dbReference type="PROSITE" id="PS50089"/>
    </source>
</evidence>
<organism evidence="6 7">
    <name type="scientific">Danio rerio</name>
    <name type="common">Zebrafish</name>
    <name type="synonym">Brachydanio rerio</name>
    <dbReference type="NCBI Taxonomy" id="7955"/>
    <lineage>
        <taxon>Eukaryota</taxon>
        <taxon>Metazoa</taxon>
        <taxon>Chordata</taxon>
        <taxon>Craniata</taxon>
        <taxon>Vertebrata</taxon>
        <taxon>Euteleostomi</taxon>
        <taxon>Actinopterygii</taxon>
        <taxon>Neopterygii</taxon>
        <taxon>Teleostei</taxon>
        <taxon>Ostariophysi</taxon>
        <taxon>Cypriniformes</taxon>
        <taxon>Danionidae</taxon>
        <taxon>Danioninae</taxon>
        <taxon>Danio</taxon>
    </lineage>
</organism>
<name>A0AB32TZX9_DANRE</name>
<dbReference type="InterPro" id="IPR001841">
    <property type="entry name" value="Znf_RING"/>
</dbReference>
<dbReference type="Proteomes" id="UP000000437">
    <property type="component" value="Chromosome 7"/>
</dbReference>
<evidence type="ECO:0000256" key="1">
    <source>
        <dbReference type="ARBA" id="ARBA00022723"/>
    </source>
</evidence>
<dbReference type="Pfam" id="PF13445">
    <property type="entry name" value="zf-RING_UBOX"/>
    <property type="match status" value="2"/>
</dbReference>
<dbReference type="InterPro" id="IPR027370">
    <property type="entry name" value="Znf-RING_euk"/>
</dbReference>
<evidence type="ECO:0000256" key="3">
    <source>
        <dbReference type="ARBA" id="ARBA00022833"/>
    </source>
</evidence>
<dbReference type="GeneID" id="751646"/>
<dbReference type="PANTHER" id="PTHR25465">
    <property type="entry name" value="B-BOX DOMAIN CONTAINING"/>
    <property type="match status" value="1"/>
</dbReference>
<keyword evidence="1" id="KW-0479">Metal-binding</keyword>
<dbReference type="RefSeq" id="XP_068078508.1">
    <property type="nucleotide sequence ID" value="XM_068222407.2"/>
</dbReference>
<feature type="domain" description="RING-type" evidence="5">
    <location>
        <begin position="125"/>
        <end position="165"/>
    </location>
</feature>
<dbReference type="PROSITE" id="PS50089">
    <property type="entry name" value="ZF_RING_2"/>
    <property type="match status" value="3"/>
</dbReference>
<evidence type="ECO:0000256" key="4">
    <source>
        <dbReference type="PROSITE-ProRule" id="PRU00175"/>
    </source>
</evidence>
<feature type="domain" description="RING-type" evidence="5">
    <location>
        <begin position="42"/>
        <end position="82"/>
    </location>
</feature>
<evidence type="ECO:0000313" key="6">
    <source>
        <dbReference type="Proteomes" id="UP000000437"/>
    </source>
</evidence>
<dbReference type="AlphaFoldDB" id="A0AB32TZX9"/>
<accession>A0AB32TZX9</accession>
<dbReference type="RefSeq" id="XP_073763234.1">
    <property type="nucleotide sequence ID" value="XM_073907133.1"/>
</dbReference>
<keyword evidence="2 4" id="KW-0863">Zinc-finger</keyword>
<sequence length="472" mass="53898">MLVDCNTMAEPPKYSLGRRDSIDLPPFMGLSKSLHLTEECQCPVCLDVFTDPVTTPCGHNFCKTCLIQCWDNSQDYRCPLCKETFSKRPEVKSNTVLREIVQIFMDSTKEDPLHTDGPLSEELQCSVCLDVFNNPVTTPCGHNYCKTCLEKCWDYSHVCICPYCKETFSNRPDLKCNTALREIVQLYEKNTDYKREQPMETEYSTSLGTAVHEEPLCKPLMMACSCCVVTENPACFICLESSIDVVWTPCGHSFCKACLKECWEISHDSRCPCCKESFTERETSLLEQLRSQSECSYQMKEVANIKEVIMINPEMIQKLDRALEMFGGDDCVSCVEGDHKTNNTRSAKDESEKKKDINPKIIQKHGALGMFSLGDQTFERFCVEEDHEIHNTVPVKDENEKKKQVKMHELVQQMMEGTRKRSSLKGDKFSEIKSKKNKAKEAADDIELCTDLNYSTERGQMMLSESWMKTSG</sequence>
<evidence type="ECO:0000256" key="2">
    <source>
        <dbReference type="ARBA" id="ARBA00022771"/>
    </source>
</evidence>
<dbReference type="SMART" id="SM00184">
    <property type="entry name" value="RING"/>
    <property type="match status" value="3"/>
</dbReference>
<dbReference type="PROSITE" id="PS00518">
    <property type="entry name" value="ZF_RING_1"/>
    <property type="match status" value="3"/>
</dbReference>
<dbReference type="InterPro" id="IPR013083">
    <property type="entry name" value="Znf_RING/FYVE/PHD"/>
</dbReference>